<dbReference type="PROSITE" id="PS00518">
    <property type="entry name" value="ZF_RING_1"/>
    <property type="match status" value="1"/>
</dbReference>
<keyword evidence="1" id="KW-0479">Metal-binding</keyword>
<evidence type="ECO:0008006" key="12">
    <source>
        <dbReference type="Google" id="ProtNLM"/>
    </source>
</evidence>
<evidence type="ECO:0000259" key="9">
    <source>
        <dbReference type="PROSITE" id="PS51037"/>
    </source>
</evidence>
<evidence type="ECO:0000256" key="6">
    <source>
        <dbReference type="PROSITE-ProRule" id="PRU00376"/>
    </source>
</evidence>
<dbReference type="InterPro" id="IPR055129">
    <property type="entry name" value="YEATS_dom"/>
</dbReference>
<dbReference type="InterPro" id="IPR038704">
    <property type="entry name" value="YEAST_sf"/>
</dbReference>
<feature type="compositionally biased region" description="Polar residues" evidence="7">
    <location>
        <begin position="315"/>
        <end position="324"/>
    </location>
</feature>
<dbReference type="SMART" id="SM00184">
    <property type="entry name" value="RING"/>
    <property type="match status" value="1"/>
</dbReference>
<name>A0AAE0F8X8_9CHLO</name>
<dbReference type="PANTHER" id="PTHR23327:SF42">
    <property type="entry name" value="LON PEPTIDASE N-TERMINAL DOMAIN AND RING FINGER PROTEIN C14F5.10C"/>
    <property type="match status" value="1"/>
</dbReference>
<protein>
    <recommendedName>
        <fullName evidence="12">RING-type domain-containing protein</fullName>
    </recommendedName>
</protein>
<comment type="caution">
    <text evidence="10">The sequence shown here is derived from an EMBL/GenBank/DDBJ whole genome shotgun (WGS) entry which is preliminary data.</text>
</comment>
<keyword evidence="3" id="KW-0862">Zinc</keyword>
<dbReference type="Pfam" id="PF13445">
    <property type="entry name" value="zf-RING_UBOX"/>
    <property type="match status" value="1"/>
</dbReference>
<dbReference type="InterPro" id="IPR001841">
    <property type="entry name" value="Znf_RING"/>
</dbReference>
<keyword evidence="4 6" id="KW-0539">Nucleus</keyword>
<evidence type="ECO:0000256" key="7">
    <source>
        <dbReference type="SAM" id="MobiDB-lite"/>
    </source>
</evidence>
<proteinExistence type="predicted"/>
<evidence type="ECO:0000256" key="4">
    <source>
        <dbReference type="ARBA" id="ARBA00023242"/>
    </source>
</evidence>
<reference evidence="10 11" key="1">
    <citation type="journal article" date="2015" name="Genome Biol. Evol.">
        <title>Comparative Genomics of a Bacterivorous Green Alga Reveals Evolutionary Causalities and Consequences of Phago-Mixotrophic Mode of Nutrition.</title>
        <authorList>
            <person name="Burns J.A."/>
            <person name="Paasch A."/>
            <person name="Narechania A."/>
            <person name="Kim E."/>
        </authorList>
    </citation>
    <scope>NUCLEOTIDE SEQUENCE [LARGE SCALE GENOMIC DNA]</scope>
    <source>
        <strain evidence="10 11">PLY_AMNH</strain>
    </source>
</reference>
<keyword evidence="2 5" id="KW-0863">Zinc-finger</keyword>
<dbReference type="GO" id="GO:0005634">
    <property type="term" value="C:nucleus"/>
    <property type="evidence" value="ECO:0007669"/>
    <property type="project" value="UniProtKB-SubCell"/>
</dbReference>
<organism evidence="10 11">
    <name type="scientific">Cymbomonas tetramitiformis</name>
    <dbReference type="NCBI Taxonomy" id="36881"/>
    <lineage>
        <taxon>Eukaryota</taxon>
        <taxon>Viridiplantae</taxon>
        <taxon>Chlorophyta</taxon>
        <taxon>Pyramimonadophyceae</taxon>
        <taxon>Pyramimonadales</taxon>
        <taxon>Pyramimonadaceae</taxon>
        <taxon>Cymbomonas</taxon>
    </lineage>
</organism>
<dbReference type="InterPro" id="IPR017907">
    <property type="entry name" value="Znf_RING_CS"/>
</dbReference>
<dbReference type="Pfam" id="PF03366">
    <property type="entry name" value="YEATS"/>
    <property type="match status" value="1"/>
</dbReference>
<dbReference type="InterPro" id="IPR027370">
    <property type="entry name" value="Znf-RING_euk"/>
</dbReference>
<feature type="compositionally biased region" description="Basic and acidic residues" evidence="7">
    <location>
        <begin position="281"/>
        <end position="294"/>
    </location>
</feature>
<dbReference type="PROSITE" id="PS50089">
    <property type="entry name" value="ZF_RING_2"/>
    <property type="match status" value="1"/>
</dbReference>
<dbReference type="Gene3D" id="2.60.40.1970">
    <property type="entry name" value="YEATS domain"/>
    <property type="match status" value="1"/>
</dbReference>
<dbReference type="Proteomes" id="UP001190700">
    <property type="component" value="Unassembled WGS sequence"/>
</dbReference>
<dbReference type="InterPro" id="IPR013083">
    <property type="entry name" value="Znf_RING/FYVE/PHD"/>
</dbReference>
<dbReference type="Gene3D" id="3.30.40.10">
    <property type="entry name" value="Zinc/RING finger domain, C3HC4 (zinc finger)"/>
    <property type="match status" value="1"/>
</dbReference>
<dbReference type="PANTHER" id="PTHR23327">
    <property type="entry name" value="RING FINGER PROTEIN 127"/>
    <property type="match status" value="1"/>
</dbReference>
<gene>
    <name evidence="10" type="ORF">CYMTET_35570</name>
</gene>
<evidence type="ECO:0000313" key="11">
    <source>
        <dbReference type="Proteomes" id="UP001190700"/>
    </source>
</evidence>
<evidence type="ECO:0000313" key="10">
    <source>
        <dbReference type="EMBL" id="KAK3255236.1"/>
    </source>
</evidence>
<evidence type="ECO:0000256" key="3">
    <source>
        <dbReference type="ARBA" id="ARBA00022833"/>
    </source>
</evidence>
<dbReference type="AlphaFoldDB" id="A0AAE0F8X8"/>
<comment type="subcellular location">
    <subcellularLocation>
        <location evidence="6">Nucleus</location>
    </subcellularLocation>
</comment>
<dbReference type="SUPFAM" id="SSF57850">
    <property type="entry name" value="RING/U-box"/>
    <property type="match status" value="1"/>
</dbReference>
<dbReference type="EMBL" id="LGRX02022834">
    <property type="protein sequence ID" value="KAK3255236.1"/>
    <property type="molecule type" value="Genomic_DNA"/>
</dbReference>
<feature type="domain" description="YEATS" evidence="9">
    <location>
        <begin position="91"/>
        <end position="230"/>
    </location>
</feature>
<dbReference type="GO" id="GO:0061630">
    <property type="term" value="F:ubiquitin protein ligase activity"/>
    <property type="evidence" value="ECO:0007669"/>
    <property type="project" value="TreeGrafter"/>
</dbReference>
<evidence type="ECO:0000256" key="2">
    <source>
        <dbReference type="ARBA" id="ARBA00022771"/>
    </source>
</evidence>
<feature type="domain" description="RING-type" evidence="8">
    <location>
        <begin position="27"/>
        <end position="70"/>
    </location>
</feature>
<feature type="region of interest" description="Disordered" evidence="7">
    <location>
        <begin position="227"/>
        <end position="324"/>
    </location>
</feature>
<dbReference type="GO" id="GO:0008270">
    <property type="term" value="F:zinc ion binding"/>
    <property type="evidence" value="ECO:0007669"/>
    <property type="project" value="UniProtKB-KW"/>
</dbReference>
<keyword evidence="11" id="KW-1185">Reference proteome</keyword>
<evidence type="ECO:0000256" key="5">
    <source>
        <dbReference type="PROSITE-ProRule" id="PRU00175"/>
    </source>
</evidence>
<evidence type="ECO:0000256" key="1">
    <source>
        <dbReference type="ARBA" id="ARBA00022723"/>
    </source>
</evidence>
<accession>A0AAE0F8X8</accession>
<dbReference type="PROSITE" id="PS51037">
    <property type="entry name" value="YEATS"/>
    <property type="match status" value="1"/>
</dbReference>
<sequence>MVLHGTSMRDCSSEEESEEEKDGRHECAVCYDLFNDPINTPCAHIFCRECLRKAISSAPLLADPVCPLCRGPLGDFDAELAKSNKPLIKEMGSFPPNRVTFEVGNRFGYLPEKMRLKDNRWWVLYVKTAEGELPPQKYISKVVFELDDRVHEGLSNTVSVVTRAPYELTRVGFNLRSDIARVAVHFKAQWGHPPLNLEVVVHLEDEGQSTPVVAELSQPDMQRISALAKPRKQTGGNTAKPLPPWLGGPIQHTRRVSDSMKPGALSDSNSRARAKSISRQGRREDDSRQLREEPALSTLPRVSAHTPRSTLPRVSAQTSRKSYR</sequence>
<evidence type="ECO:0000259" key="8">
    <source>
        <dbReference type="PROSITE" id="PS50089"/>
    </source>
</evidence>